<dbReference type="SMART" id="SM00421">
    <property type="entry name" value="HTH_LUXR"/>
    <property type="match status" value="1"/>
</dbReference>
<protein>
    <submittedName>
        <fullName evidence="3">LuxR family transcriptional regulator</fullName>
    </submittedName>
    <submittedName>
        <fullName evidence="2">Response regulator transcription factor</fullName>
    </submittedName>
</protein>
<feature type="domain" description="HTH luxR-type" evidence="1">
    <location>
        <begin position="17"/>
        <end position="71"/>
    </location>
</feature>
<dbReference type="GO" id="GO:0006355">
    <property type="term" value="P:regulation of DNA-templated transcription"/>
    <property type="evidence" value="ECO:0007669"/>
    <property type="project" value="InterPro"/>
</dbReference>
<dbReference type="Proteomes" id="UP000271291">
    <property type="component" value="Chromosome"/>
</dbReference>
<reference evidence="3 5" key="1">
    <citation type="submission" date="2018-04" db="EMBL/GenBank/DDBJ databases">
        <title>Complete genome sequences of Streptomyces griseoviridis K61 and characterization of antagonistic properties of biological control agents.</title>
        <authorList>
            <person name="Mariita R.M."/>
            <person name="Sello J.K."/>
        </authorList>
    </citation>
    <scope>NUCLEOTIDE SEQUENCE [LARGE SCALE GENOMIC DNA]</scope>
    <source>
        <strain evidence="3 5">K61</strain>
    </source>
</reference>
<dbReference type="Gene3D" id="1.10.10.10">
    <property type="entry name" value="Winged helix-like DNA-binding domain superfamily/Winged helix DNA-binding domain"/>
    <property type="match status" value="1"/>
</dbReference>
<dbReference type="KEGG" id="sgd:ELQ87_19385"/>
<accession>A0A3S9ZEP2</accession>
<evidence type="ECO:0000313" key="5">
    <source>
        <dbReference type="Proteomes" id="UP000501753"/>
    </source>
</evidence>
<organism evidence="2 4">
    <name type="scientific">Streptomyces griseoviridis</name>
    <dbReference type="NCBI Taxonomy" id="45398"/>
    <lineage>
        <taxon>Bacteria</taxon>
        <taxon>Bacillati</taxon>
        <taxon>Actinomycetota</taxon>
        <taxon>Actinomycetes</taxon>
        <taxon>Kitasatosporales</taxon>
        <taxon>Streptomycetaceae</taxon>
        <taxon>Streptomyces</taxon>
    </lineage>
</organism>
<dbReference type="GO" id="GO:0003677">
    <property type="term" value="F:DNA binding"/>
    <property type="evidence" value="ECO:0007669"/>
    <property type="project" value="InterPro"/>
</dbReference>
<dbReference type="InterPro" id="IPR000792">
    <property type="entry name" value="Tscrpt_reg_LuxR_C"/>
</dbReference>
<proteinExistence type="predicted"/>
<sequence length="81" mass="8937">MAIPTNGGTGVIDRLCADNLDLEILRLMRKGLPDQAIAQHLALGHRTVQRRVNRLMEHLQARGRFALGLRVSELGLLDEAA</sequence>
<dbReference type="AlphaFoldDB" id="A0A3S9ZEP2"/>
<evidence type="ECO:0000313" key="3">
    <source>
        <dbReference type="EMBL" id="QCN86944.1"/>
    </source>
</evidence>
<reference evidence="2 4" key="2">
    <citation type="submission" date="2018-12" db="EMBL/GenBank/DDBJ databases">
        <title>Streptomyces griseoviridis F1-27 complete genome.</title>
        <authorList>
            <person name="Mariita R.M."/>
            <person name="Sello J.K."/>
        </authorList>
    </citation>
    <scope>NUCLEOTIDE SEQUENCE [LARGE SCALE GENOMIC DNA]</scope>
    <source>
        <strain evidence="2 4">F1-27</strain>
    </source>
</reference>
<dbReference type="InterPro" id="IPR016032">
    <property type="entry name" value="Sig_transdc_resp-reg_C-effctor"/>
</dbReference>
<evidence type="ECO:0000313" key="4">
    <source>
        <dbReference type="Proteomes" id="UP000271291"/>
    </source>
</evidence>
<dbReference type="InterPro" id="IPR036388">
    <property type="entry name" value="WH-like_DNA-bd_sf"/>
</dbReference>
<dbReference type="EMBL" id="CP029078">
    <property type="protein sequence ID" value="QCN86944.1"/>
    <property type="molecule type" value="Genomic_DNA"/>
</dbReference>
<dbReference type="Proteomes" id="UP000501753">
    <property type="component" value="Chromosome"/>
</dbReference>
<gene>
    <name evidence="3" type="ORF">DDJ31_19900</name>
    <name evidence="2" type="ORF">ELQ87_19385</name>
</gene>
<evidence type="ECO:0000313" key="2">
    <source>
        <dbReference type="EMBL" id="AZS86195.1"/>
    </source>
</evidence>
<keyword evidence="5" id="KW-1185">Reference proteome</keyword>
<dbReference type="Pfam" id="PF00196">
    <property type="entry name" value="GerE"/>
    <property type="match status" value="1"/>
</dbReference>
<dbReference type="SUPFAM" id="SSF46894">
    <property type="entry name" value="C-terminal effector domain of the bipartite response regulators"/>
    <property type="match status" value="1"/>
</dbReference>
<dbReference type="RefSeq" id="WP_127179019.1">
    <property type="nucleotide sequence ID" value="NZ_CP029078.1"/>
</dbReference>
<dbReference type="OrthoDB" id="3369460at2"/>
<evidence type="ECO:0000259" key="1">
    <source>
        <dbReference type="SMART" id="SM00421"/>
    </source>
</evidence>
<dbReference type="EMBL" id="CP034687">
    <property type="protein sequence ID" value="AZS86195.1"/>
    <property type="molecule type" value="Genomic_DNA"/>
</dbReference>
<name>A0A3S9ZEP2_STRGD</name>